<dbReference type="PATRIC" id="fig|190650.5.peg.1813"/>
<evidence type="ECO:0000256" key="3">
    <source>
        <dbReference type="ARBA" id="ARBA00023237"/>
    </source>
</evidence>
<dbReference type="InterPro" id="IPR010104">
    <property type="entry name" value="TonB_rcpt_bac"/>
</dbReference>
<dbReference type="InterPro" id="IPR037066">
    <property type="entry name" value="Plug_dom_sf"/>
</dbReference>
<proteinExistence type="inferred from homology"/>
<evidence type="ECO:0000313" key="7">
    <source>
        <dbReference type="EMBL" id="AAK23767.1"/>
    </source>
</evidence>
<dbReference type="KEGG" id="ccr:CC_1791"/>
<keyword evidence="4" id="KW-0798">TonB box</keyword>
<accession>Q9A7D2</accession>
<keyword evidence="7" id="KW-0675">Receptor</keyword>
<feature type="domain" description="TonB-dependent receptor plug" evidence="6">
    <location>
        <begin position="39"/>
        <end position="149"/>
    </location>
</feature>
<dbReference type="BioCyc" id="CAULO:CC1791-MONOMER"/>
<dbReference type="Gene3D" id="2.170.130.10">
    <property type="entry name" value="TonB-dependent receptor, plug domain"/>
    <property type="match status" value="1"/>
</dbReference>
<dbReference type="EnsemblBacteria" id="AAK23767">
    <property type="protein sequence ID" value="AAK23767"/>
    <property type="gene ID" value="CC_1791"/>
</dbReference>
<dbReference type="Pfam" id="PF00593">
    <property type="entry name" value="TonB_dep_Rec_b-barrel"/>
    <property type="match status" value="1"/>
</dbReference>
<dbReference type="CDD" id="cd01347">
    <property type="entry name" value="ligand_gated_channel"/>
    <property type="match status" value="1"/>
</dbReference>
<feature type="domain" description="TonB-dependent receptor-like beta-barrel" evidence="5">
    <location>
        <begin position="340"/>
        <end position="847"/>
    </location>
</feature>
<dbReference type="InterPro" id="IPR036942">
    <property type="entry name" value="Beta-barrel_TonB_sf"/>
</dbReference>
<evidence type="ECO:0000313" key="8">
    <source>
        <dbReference type="Proteomes" id="UP000001816"/>
    </source>
</evidence>
<dbReference type="GO" id="GO:0009279">
    <property type="term" value="C:cell outer membrane"/>
    <property type="evidence" value="ECO:0007669"/>
    <property type="project" value="UniProtKB-SubCell"/>
</dbReference>
<dbReference type="HOGENOM" id="CLU_006935_1_0_5"/>
<dbReference type="Proteomes" id="UP000001816">
    <property type="component" value="Chromosome"/>
</dbReference>
<protein>
    <submittedName>
        <fullName evidence="7">TonB-dependent receptor</fullName>
    </submittedName>
</protein>
<dbReference type="InterPro" id="IPR012910">
    <property type="entry name" value="Plug_dom"/>
</dbReference>
<comment type="subcellular location">
    <subcellularLocation>
        <location evidence="1 4">Cell outer membrane</location>
    </subcellularLocation>
</comment>
<dbReference type="Pfam" id="PF07715">
    <property type="entry name" value="Plug"/>
    <property type="match status" value="1"/>
</dbReference>
<keyword evidence="8" id="KW-1185">Reference proteome</keyword>
<comment type="similarity">
    <text evidence="4">Belongs to the TonB-dependent receptor family.</text>
</comment>
<dbReference type="STRING" id="190650.CC_1791"/>
<name>Q9A7D2_CAUVC</name>
<keyword evidence="3" id="KW-0998">Cell outer membrane</keyword>
<dbReference type="EMBL" id="AE005673">
    <property type="protein sequence ID" value="AAK23767.1"/>
    <property type="molecule type" value="Genomic_DNA"/>
</dbReference>
<organism evidence="7 8">
    <name type="scientific">Caulobacter vibrioides (strain ATCC 19089 / CIP 103742 / CB 15)</name>
    <name type="common">Caulobacter crescentus</name>
    <dbReference type="NCBI Taxonomy" id="190650"/>
    <lineage>
        <taxon>Bacteria</taxon>
        <taxon>Pseudomonadati</taxon>
        <taxon>Pseudomonadota</taxon>
        <taxon>Alphaproteobacteria</taxon>
        <taxon>Caulobacterales</taxon>
        <taxon>Caulobacteraceae</taxon>
        <taxon>Caulobacter</taxon>
    </lineage>
</organism>
<gene>
    <name evidence="7" type="ordered locus">CC_1791</name>
</gene>
<dbReference type="NCBIfam" id="TIGR01782">
    <property type="entry name" value="TonB-Xanth-Caul"/>
    <property type="match status" value="1"/>
</dbReference>
<dbReference type="PANTHER" id="PTHR40980:SF4">
    <property type="entry name" value="TONB-DEPENDENT RECEPTOR-LIKE BETA-BARREL DOMAIN-CONTAINING PROTEIN"/>
    <property type="match status" value="1"/>
</dbReference>
<dbReference type="PIR" id="C87471">
    <property type="entry name" value="C87471"/>
</dbReference>
<dbReference type="Gene3D" id="2.40.170.20">
    <property type="entry name" value="TonB-dependent receptor, beta-barrel domain"/>
    <property type="match status" value="1"/>
</dbReference>
<dbReference type="eggNOG" id="COG4771">
    <property type="taxonomic scope" value="Bacteria"/>
</dbReference>
<dbReference type="AlphaFoldDB" id="Q9A7D2"/>
<dbReference type="SUPFAM" id="SSF56935">
    <property type="entry name" value="Porins"/>
    <property type="match status" value="1"/>
</dbReference>
<reference evidence="7 8" key="1">
    <citation type="journal article" date="2001" name="Proc. Natl. Acad. Sci. U.S.A.">
        <title>Complete genome sequence of Caulobacter crescentus.</title>
        <authorList>
            <person name="Nierman W.C."/>
            <person name="Feldblyum T.V."/>
            <person name="Laub M.T."/>
            <person name="Paulsen I.T."/>
            <person name="Nelson K.E."/>
            <person name="Eisen J.A."/>
            <person name="Heidelberg J.F."/>
            <person name="Alley M.R."/>
            <person name="Ohta N."/>
            <person name="Maddock J.R."/>
            <person name="Potocka I."/>
            <person name="Nelson W.C."/>
            <person name="Newton A."/>
            <person name="Stephens C."/>
            <person name="Phadke N.D."/>
            <person name="Ely B."/>
            <person name="DeBoy R.T."/>
            <person name="Dodson R.J."/>
            <person name="Durkin A.S."/>
            <person name="Gwinn M.L."/>
            <person name="Haft D.H."/>
            <person name="Kolonay J.F."/>
            <person name="Smit J."/>
            <person name="Craven M.B."/>
            <person name="Khouri H."/>
            <person name="Shetty J."/>
            <person name="Berry K."/>
            <person name="Utterback T."/>
            <person name="Tran K."/>
            <person name="Wolf A."/>
            <person name="Vamathevan J."/>
            <person name="Ermolaeva M."/>
            <person name="White O."/>
            <person name="Salzberg S.L."/>
            <person name="Venter J.C."/>
            <person name="Shapiro L."/>
            <person name="Fraser C.M."/>
        </authorList>
    </citation>
    <scope>NUCLEOTIDE SEQUENCE [LARGE SCALE GENOMIC DNA]</scope>
    <source>
        <strain evidence="8">ATCC 19089 / CB15</strain>
    </source>
</reference>
<dbReference type="eggNOG" id="COG1629">
    <property type="taxonomic scope" value="Bacteria"/>
</dbReference>
<evidence type="ECO:0000259" key="5">
    <source>
        <dbReference type="Pfam" id="PF00593"/>
    </source>
</evidence>
<keyword evidence="2 4" id="KW-0472">Membrane</keyword>
<evidence type="ECO:0000256" key="4">
    <source>
        <dbReference type="RuleBase" id="RU003357"/>
    </source>
</evidence>
<dbReference type="InterPro" id="IPR000531">
    <property type="entry name" value="Beta-barrel_TonB"/>
</dbReference>
<evidence type="ECO:0000259" key="6">
    <source>
        <dbReference type="Pfam" id="PF07715"/>
    </source>
</evidence>
<sequence>MAAWAMSSGAWAQGQSSQTVEEIVVTGQRAADRNAIAAKRDTVQVMDAISADDIGQMADFSVGDALKRIAGVSVYDYQGEPRFASIRGFNAHYITTTLDGLQIASPDSQNQTNGGGRQFYLETLPSNIASRMEVYKTSTPDMDGHSVGGSVNFKIPGAFDFRKDQTRFSAKLGYQIQDKSKGGERPVAQAEAFVTRRFGADEQFGLMLSASYWRREMWIPQLERGSSAYWYDASGKNTGQPYVGAGPTPVERRWYAYDNTRERRSLMGVLDWRASENLSVRTTGYYFGQNEKSLRNDMIASIGSSALVSNQTATSGVFSPRATSPGDVAQNVRSFKLLFDRKVYGLQSAADYQAGDWKLGLKLAASRATYNNPQISDNFSQNGLSFRYDVSDDEVAFTPVNQTAYNNLAAYVGGTGSSNPQHYDERYKTDGRNYEGRLKAAYNMDTRDTGLGFEFGGGGIRRQHGENYAKSYQTGMPYTLADVASTSRICALNCDAGQMFVIDQGKLIDMLDRYLATVPKIVDTASAYSRTFWIQEDVYAAYGMARWKADRWTVQGGLRLEATDVETTGFRGTTKSGKTTYDPVSASSDYSHWMPSAQAIYDLASDKKIRAAYSRTIGRPKLTDMALLGGSLNLADASLPKLTTGNPDLKPRVSDNFDVSLEWYLDEGKGMASLALFHKRIQNEIYSLGRTADIDVGGGVLVQGVLTTAVNADEAATTDGVEVNFIKYLTFLPGVWSNFGLNFNAIASKTDFPIKLADGTPKTLDSLPGQPKYVTNLSVFYEGDKLRARVAWNHTDWMTEERYISNGTTSAANFYRIRWVRPADKIDASLSYELNRIYTLRIDGSNLTGQGVNTNMGLDKEIPVARIRQPRAVMVGVSARF</sequence>
<evidence type="ECO:0000256" key="2">
    <source>
        <dbReference type="ARBA" id="ARBA00023136"/>
    </source>
</evidence>
<dbReference type="PANTHER" id="PTHR40980">
    <property type="entry name" value="PLUG DOMAIN-CONTAINING PROTEIN"/>
    <property type="match status" value="1"/>
</dbReference>
<evidence type="ECO:0000256" key="1">
    <source>
        <dbReference type="ARBA" id="ARBA00004442"/>
    </source>
</evidence>